<dbReference type="Gene3D" id="3.80.10.10">
    <property type="entry name" value="Ribonuclease Inhibitor"/>
    <property type="match status" value="4"/>
</dbReference>
<dbReference type="InterPro" id="IPR001611">
    <property type="entry name" value="Leu-rich_rpt"/>
</dbReference>
<dbReference type="InterPro" id="IPR032675">
    <property type="entry name" value="LRR_dom_sf"/>
</dbReference>
<dbReference type="Proteomes" id="UP000278143">
    <property type="component" value="Unassembled WGS sequence"/>
</dbReference>
<gene>
    <name evidence="4" type="ORF">SYNPS1DRAFT_20939</name>
</gene>
<evidence type="ECO:0000256" key="2">
    <source>
        <dbReference type="ARBA" id="ARBA00022614"/>
    </source>
</evidence>
<keyword evidence="3" id="KW-0677">Repeat</keyword>
<evidence type="ECO:0008006" key="6">
    <source>
        <dbReference type="Google" id="ProtNLM"/>
    </source>
</evidence>
<dbReference type="InterPro" id="IPR027038">
    <property type="entry name" value="RanGap"/>
</dbReference>
<dbReference type="GO" id="GO:0048471">
    <property type="term" value="C:perinuclear region of cytoplasm"/>
    <property type="evidence" value="ECO:0007669"/>
    <property type="project" value="TreeGrafter"/>
</dbReference>
<protein>
    <recommendedName>
        <fullName evidence="6">RNI-like protein</fullName>
    </recommendedName>
</protein>
<dbReference type="OrthoDB" id="333024at2759"/>
<evidence type="ECO:0000313" key="5">
    <source>
        <dbReference type="Proteomes" id="UP000278143"/>
    </source>
</evidence>
<name>A0A4P9Z4X5_9FUNG</name>
<evidence type="ECO:0000313" key="4">
    <source>
        <dbReference type="EMBL" id="RKP27566.1"/>
    </source>
</evidence>
<dbReference type="GO" id="GO:0005634">
    <property type="term" value="C:nucleus"/>
    <property type="evidence" value="ECO:0007669"/>
    <property type="project" value="TreeGrafter"/>
</dbReference>
<dbReference type="SMART" id="SM00368">
    <property type="entry name" value="LRR_RI"/>
    <property type="match status" value="7"/>
</dbReference>
<keyword evidence="2" id="KW-0433">Leucine-rich repeat</keyword>
<dbReference type="PANTHER" id="PTHR24113">
    <property type="entry name" value="RAN GTPASE-ACTIVATING PROTEIN 1"/>
    <property type="match status" value="1"/>
</dbReference>
<dbReference type="GO" id="GO:0005096">
    <property type="term" value="F:GTPase activator activity"/>
    <property type="evidence" value="ECO:0007669"/>
    <property type="project" value="UniProtKB-KW"/>
</dbReference>
<dbReference type="PANTHER" id="PTHR24113:SF12">
    <property type="entry name" value="RAN GTPASE-ACTIVATING PROTEIN 1"/>
    <property type="match status" value="1"/>
</dbReference>
<dbReference type="EMBL" id="KZ989186">
    <property type="protein sequence ID" value="RKP27566.1"/>
    <property type="molecule type" value="Genomic_DNA"/>
</dbReference>
<dbReference type="GO" id="GO:0005829">
    <property type="term" value="C:cytosol"/>
    <property type="evidence" value="ECO:0007669"/>
    <property type="project" value="TreeGrafter"/>
</dbReference>
<keyword evidence="1" id="KW-0343">GTPase activation</keyword>
<sequence>MVWGNSDNQAAVDGWIHRLRTNDPHFVSLHIMAARRLTTDQFAQLFAALAHNHTLTQLYCSGHAQSDASLTALADALSQYNHTLQSLTLGDPQLVAHASNGVQALCTAIGINKSLQLLDWSHCGLGTAEDEAVAGRLGQSLENMLARSSSLSEVVLSHNALDDTMVKHVVAGVRANGIAQGALTSLDLSYNELGPDAITSLASALVPAIARTPKHGLHELNLAGNPGMGVAGMAQLGCTLARPESTCRKIVLSDCHAATTTTTTDDADAETGTKRATMGDAFLAALSETSSDVSAATLDLEEIKLDRCAVTVAGARHLAQLLGRPGNRLCEMTLRGNALGDEGARQLAVPIVPLPDAAQGHTITASITGISLDLSENAITDDGLAALLVSDASSIAQLILYGNQIALSEAFVKRVAAAWTSPQAALTLLDLSGNKIDTAGFERLADALIAGALPRLCKLELAGNVDVTKDEAAKTAWRDIAARITDARPQLVLLWC</sequence>
<reference evidence="5" key="1">
    <citation type="journal article" date="2018" name="Nat. Microbiol.">
        <title>Leveraging single-cell genomics to expand the fungal tree of life.</title>
        <authorList>
            <person name="Ahrendt S.R."/>
            <person name="Quandt C.A."/>
            <person name="Ciobanu D."/>
            <person name="Clum A."/>
            <person name="Salamov A."/>
            <person name="Andreopoulos B."/>
            <person name="Cheng J.F."/>
            <person name="Woyke T."/>
            <person name="Pelin A."/>
            <person name="Henrissat B."/>
            <person name="Reynolds N.K."/>
            <person name="Benny G.L."/>
            <person name="Smith M.E."/>
            <person name="James T.Y."/>
            <person name="Grigoriev I.V."/>
        </authorList>
    </citation>
    <scope>NUCLEOTIDE SEQUENCE [LARGE SCALE GENOMIC DNA]</scope>
    <source>
        <strain evidence="5">Benny S71-1</strain>
    </source>
</reference>
<dbReference type="AlphaFoldDB" id="A0A4P9Z4X5"/>
<dbReference type="GO" id="GO:0031267">
    <property type="term" value="F:small GTPase binding"/>
    <property type="evidence" value="ECO:0007669"/>
    <property type="project" value="TreeGrafter"/>
</dbReference>
<proteinExistence type="predicted"/>
<dbReference type="GO" id="GO:0006913">
    <property type="term" value="P:nucleocytoplasmic transport"/>
    <property type="evidence" value="ECO:0007669"/>
    <property type="project" value="TreeGrafter"/>
</dbReference>
<dbReference type="Pfam" id="PF13516">
    <property type="entry name" value="LRR_6"/>
    <property type="match status" value="3"/>
</dbReference>
<organism evidence="4 5">
    <name type="scientific">Syncephalis pseudoplumigaleata</name>
    <dbReference type="NCBI Taxonomy" id="1712513"/>
    <lineage>
        <taxon>Eukaryota</taxon>
        <taxon>Fungi</taxon>
        <taxon>Fungi incertae sedis</taxon>
        <taxon>Zoopagomycota</taxon>
        <taxon>Zoopagomycotina</taxon>
        <taxon>Zoopagomycetes</taxon>
        <taxon>Zoopagales</taxon>
        <taxon>Piptocephalidaceae</taxon>
        <taxon>Syncephalis</taxon>
    </lineage>
</organism>
<evidence type="ECO:0000256" key="1">
    <source>
        <dbReference type="ARBA" id="ARBA00022468"/>
    </source>
</evidence>
<dbReference type="SUPFAM" id="SSF52047">
    <property type="entry name" value="RNI-like"/>
    <property type="match status" value="1"/>
</dbReference>
<keyword evidence="5" id="KW-1185">Reference proteome</keyword>
<accession>A0A4P9Z4X5</accession>
<evidence type="ECO:0000256" key="3">
    <source>
        <dbReference type="ARBA" id="ARBA00022737"/>
    </source>
</evidence>